<gene>
    <name evidence="4" type="primary">rsmD</name>
    <name evidence="4" type="ORF">Hgul01_01303</name>
</gene>
<protein>
    <submittedName>
        <fullName evidence="4">Ribosomal RNA small subunit methyltransferase D</fullName>
    </submittedName>
</protein>
<dbReference type="InterPro" id="IPR004398">
    <property type="entry name" value="RNA_MeTrfase_RsmD"/>
</dbReference>
<evidence type="ECO:0000256" key="1">
    <source>
        <dbReference type="ARBA" id="ARBA00022603"/>
    </source>
</evidence>
<keyword evidence="1 4" id="KW-0489">Methyltransferase</keyword>
<dbReference type="GO" id="GO:0008168">
    <property type="term" value="F:methyltransferase activity"/>
    <property type="evidence" value="ECO:0007669"/>
    <property type="project" value="UniProtKB-KW"/>
</dbReference>
<reference evidence="4 5" key="1">
    <citation type="submission" date="2024-02" db="EMBL/GenBank/DDBJ databases">
        <title>Herpetosiphon gulosus NBRC 112829.</title>
        <authorList>
            <person name="Ichikawa N."/>
            <person name="Katano-Makiyama Y."/>
            <person name="Hidaka K."/>
        </authorList>
    </citation>
    <scope>NUCLEOTIDE SEQUENCE [LARGE SCALE GENOMIC DNA]</scope>
    <source>
        <strain evidence="4 5">NBRC 112829</strain>
    </source>
</reference>
<dbReference type="PANTHER" id="PTHR43542:SF1">
    <property type="entry name" value="METHYLTRANSFERASE"/>
    <property type="match status" value="1"/>
</dbReference>
<dbReference type="PANTHER" id="PTHR43542">
    <property type="entry name" value="METHYLTRANSFERASE"/>
    <property type="match status" value="1"/>
</dbReference>
<dbReference type="SUPFAM" id="SSF53335">
    <property type="entry name" value="S-adenosyl-L-methionine-dependent methyltransferases"/>
    <property type="match status" value="1"/>
</dbReference>
<organism evidence="4 5">
    <name type="scientific">Herpetosiphon gulosus</name>
    <dbReference type="NCBI Taxonomy" id="1973496"/>
    <lineage>
        <taxon>Bacteria</taxon>
        <taxon>Bacillati</taxon>
        <taxon>Chloroflexota</taxon>
        <taxon>Chloroflexia</taxon>
        <taxon>Herpetosiphonales</taxon>
        <taxon>Herpetosiphonaceae</taxon>
        <taxon>Herpetosiphon</taxon>
    </lineage>
</organism>
<keyword evidence="5" id="KW-1185">Reference proteome</keyword>
<evidence type="ECO:0000313" key="4">
    <source>
        <dbReference type="EMBL" id="GAA5527517.1"/>
    </source>
</evidence>
<dbReference type="CDD" id="cd02440">
    <property type="entry name" value="AdoMet_MTases"/>
    <property type="match status" value="1"/>
</dbReference>
<proteinExistence type="predicted"/>
<dbReference type="RefSeq" id="WP_345721145.1">
    <property type="nucleotide sequence ID" value="NZ_BAABRU010000004.1"/>
</dbReference>
<dbReference type="Gene3D" id="3.40.50.150">
    <property type="entry name" value="Vaccinia Virus protein VP39"/>
    <property type="match status" value="1"/>
</dbReference>
<dbReference type="GO" id="GO:0032259">
    <property type="term" value="P:methylation"/>
    <property type="evidence" value="ECO:0007669"/>
    <property type="project" value="UniProtKB-KW"/>
</dbReference>
<dbReference type="Pfam" id="PF03602">
    <property type="entry name" value="Cons_hypoth95"/>
    <property type="match status" value="1"/>
</dbReference>
<dbReference type="EMBL" id="BAABRU010000004">
    <property type="protein sequence ID" value="GAA5527517.1"/>
    <property type="molecule type" value="Genomic_DNA"/>
</dbReference>
<evidence type="ECO:0000256" key="2">
    <source>
        <dbReference type="ARBA" id="ARBA00022679"/>
    </source>
</evidence>
<dbReference type="PIRSF" id="PIRSF004553">
    <property type="entry name" value="CHP00095"/>
    <property type="match status" value="1"/>
</dbReference>
<dbReference type="InterPro" id="IPR029063">
    <property type="entry name" value="SAM-dependent_MTases_sf"/>
</dbReference>
<comment type="caution">
    <text evidence="4">The sequence shown here is derived from an EMBL/GenBank/DDBJ whole genome shotgun (WGS) entry which is preliminary data.</text>
</comment>
<feature type="region of interest" description="Disordered" evidence="3">
    <location>
        <begin position="1"/>
        <end position="20"/>
    </location>
</feature>
<keyword evidence="2" id="KW-0808">Transferase</keyword>
<evidence type="ECO:0000313" key="5">
    <source>
        <dbReference type="Proteomes" id="UP001428290"/>
    </source>
</evidence>
<name>A0ABP9WWD2_9CHLR</name>
<dbReference type="Proteomes" id="UP001428290">
    <property type="component" value="Unassembled WGS sequence"/>
</dbReference>
<accession>A0ABP9WWD2</accession>
<dbReference type="NCBIfam" id="TIGR00095">
    <property type="entry name" value="16S rRNA (guanine(966)-N(2))-methyltransferase RsmD"/>
    <property type="match status" value="1"/>
</dbReference>
<sequence length="191" mass="20958">MRVITGSAKGRQLKGPPDIGTRPMLDRVKESLFGILEGFNAFEGRALDLFAGTGSLGIECLSRGAEWADFVEARSHVAAVTKDNLKTTKLAERAKVWNVSVDKFLQIIDEKTKYAIILLDPPYAMEGIPDLVVRVAERGILDPNGVLVLGHWPKLVMPPQLGPLSLLKHRRIGDSCFSIYELSPALPPQSE</sequence>
<evidence type="ECO:0000256" key="3">
    <source>
        <dbReference type="SAM" id="MobiDB-lite"/>
    </source>
</evidence>